<gene>
    <name evidence="1" type="ORF">CDD81_5171</name>
</gene>
<dbReference type="AlphaFoldDB" id="A0A2C5Y9N0"/>
<dbReference type="InterPro" id="IPR011990">
    <property type="entry name" value="TPR-like_helical_dom_sf"/>
</dbReference>
<accession>A0A2C5Y9N0</accession>
<protein>
    <submittedName>
        <fullName evidence="1">Uncharacterized protein</fullName>
    </submittedName>
</protein>
<dbReference type="Gene3D" id="1.25.40.10">
    <property type="entry name" value="Tetratricopeptide repeat domain"/>
    <property type="match status" value="1"/>
</dbReference>
<proteinExistence type="predicted"/>
<reference evidence="1 2" key="1">
    <citation type="submission" date="2017-06" db="EMBL/GenBank/DDBJ databases">
        <title>Ant-infecting Ophiocordyceps genomes reveal a high diversity of potential behavioral manipulation genes and a possible major role for enterotoxins.</title>
        <authorList>
            <person name="De Bekker C."/>
            <person name="Evans H.C."/>
            <person name="Brachmann A."/>
            <person name="Hughes D.P."/>
        </authorList>
    </citation>
    <scope>NUCLEOTIDE SEQUENCE [LARGE SCALE GENOMIC DNA]</scope>
    <source>
        <strain evidence="1 2">Map64</strain>
    </source>
</reference>
<evidence type="ECO:0000313" key="2">
    <source>
        <dbReference type="Proteomes" id="UP000226192"/>
    </source>
</evidence>
<comment type="caution">
    <text evidence="1">The sequence shown here is derived from an EMBL/GenBank/DDBJ whole genome shotgun (WGS) entry which is preliminary data.</text>
</comment>
<evidence type="ECO:0000313" key="1">
    <source>
        <dbReference type="EMBL" id="PHH63952.1"/>
    </source>
</evidence>
<sequence length="347" mass="39758">MIGPELWGFTEIQRRRGSKCLQCPALHIVGAYTLQEDLYQAGGQLERDTQAPSRWLSGLDEADNGHGVSHAELMLRAQRPRPSFEDIVDRRDREFCHKSAKQYYDLASQVCQIVKRGRRLWREKDPDNNFEAPDLHDIGCILARVPQSLYSEAMTVGFWASASYLSYRPSILSLVRQLMRREAYGRMKTFAVFEASFREILRTNKDPDALFIVGEMCFRLKKFAECIDKQRAALALQNVRFGWRMDAELCMAKALCMLGRHEEAVPLLLDLSEQGLAEADLELGDIYRSRDPKQAYQHYYAAACRGKSKALHHLSEISFDLGEETGFTIEEANLWTINWVTLAEEHG</sequence>
<dbReference type="Proteomes" id="UP000226192">
    <property type="component" value="Unassembled WGS sequence"/>
</dbReference>
<dbReference type="SUPFAM" id="SSF81901">
    <property type="entry name" value="HCP-like"/>
    <property type="match status" value="1"/>
</dbReference>
<keyword evidence="2" id="KW-1185">Reference proteome</keyword>
<name>A0A2C5Y9N0_9HYPO</name>
<dbReference type="STRING" id="1399860.A0A2C5Y9N0"/>
<dbReference type="EMBL" id="NJET01000039">
    <property type="protein sequence ID" value="PHH63952.1"/>
    <property type="molecule type" value="Genomic_DNA"/>
</dbReference>
<dbReference type="OrthoDB" id="5379420at2759"/>
<organism evidence="1 2">
    <name type="scientific">Ophiocordyceps australis</name>
    <dbReference type="NCBI Taxonomy" id="1399860"/>
    <lineage>
        <taxon>Eukaryota</taxon>
        <taxon>Fungi</taxon>
        <taxon>Dikarya</taxon>
        <taxon>Ascomycota</taxon>
        <taxon>Pezizomycotina</taxon>
        <taxon>Sordariomycetes</taxon>
        <taxon>Hypocreomycetidae</taxon>
        <taxon>Hypocreales</taxon>
        <taxon>Ophiocordycipitaceae</taxon>
        <taxon>Ophiocordyceps</taxon>
    </lineage>
</organism>